<name>A0ABP9DK34_9ACTN</name>
<feature type="region of interest" description="Disordered" evidence="1">
    <location>
        <begin position="115"/>
        <end position="153"/>
    </location>
</feature>
<comment type="caution">
    <text evidence="2">The sequence shown here is derived from an EMBL/GenBank/DDBJ whole genome shotgun (WGS) entry which is preliminary data.</text>
</comment>
<protein>
    <submittedName>
        <fullName evidence="2">Uncharacterized protein</fullName>
    </submittedName>
</protein>
<evidence type="ECO:0000313" key="2">
    <source>
        <dbReference type="EMBL" id="GAA4848020.1"/>
    </source>
</evidence>
<keyword evidence="3" id="KW-1185">Reference proteome</keyword>
<accession>A0ABP9DK34</accession>
<dbReference type="Proteomes" id="UP001501752">
    <property type="component" value="Unassembled WGS sequence"/>
</dbReference>
<reference evidence="3" key="1">
    <citation type="journal article" date="2019" name="Int. J. Syst. Evol. Microbiol.">
        <title>The Global Catalogue of Microorganisms (GCM) 10K type strain sequencing project: providing services to taxonomists for standard genome sequencing and annotation.</title>
        <authorList>
            <consortium name="The Broad Institute Genomics Platform"/>
            <consortium name="The Broad Institute Genome Sequencing Center for Infectious Disease"/>
            <person name="Wu L."/>
            <person name="Ma J."/>
        </authorList>
    </citation>
    <scope>NUCLEOTIDE SEQUENCE [LARGE SCALE GENOMIC DNA]</scope>
    <source>
        <strain evidence="3">JCM 13006</strain>
    </source>
</reference>
<sequence>MPKGTYRWNGIPDGFCSTEEAVIGVGRSMNARATDDCSVMGETLGFPVDCGLWVGMRTPTGRLAAPLAEYGRRTTPRGEGAGLFGLQALAAAAKKKQPVTHDVLHCNRSVSAHEVNSATIPPSETRRCGPAAPPSGRGESVKRLGKAHRCVAH</sequence>
<evidence type="ECO:0000313" key="3">
    <source>
        <dbReference type="Proteomes" id="UP001501752"/>
    </source>
</evidence>
<organism evidence="2 3">
    <name type="scientific">Kitasatospora terrestris</name>
    <dbReference type="NCBI Taxonomy" id="258051"/>
    <lineage>
        <taxon>Bacteria</taxon>
        <taxon>Bacillati</taxon>
        <taxon>Actinomycetota</taxon>
        <taxon>Actinomycetes</taxon>
        <taxon>Kitasatosporales</taxon>
        <taxon>Streptomycetaceae</taxon>
        <taxon>Kitasatospora</taxon>
    </lineage>
</organism>
<gene>
    <name evidence="2" type="ORF">GCM10023235_26050</name>
</gene>
<dbReference type="EMBL" id="BAABIS010000001">
    <property type="protein sequence ID" value="GAA4848020.1"/>
    <property type="molecule type" value="Genomic_DNA"/>
</dbReference>
<feature type="compositionally biased region" description="Basic residues" evidence="1">
    <location>
        <begin position="143"/>
        <end position="153"/>
    </location>
</feature>
<proteinExistence type="predicted"/>
<evidence type="ECO:0000256" key="1">
    <source>
        <dbReference type="SAM" id="MobiDB-lite"/>
    </source>
</evidence>